<keyword evidence="1" id="KW-0812">Transmembrane</keyword>
<dbReference type="AlphaFoldDB" id="C3XDR0"/>
<keyword evidence="1" id="KW-0472">Membrane</keyword>
<evidence type="ECO:0000313" key="2">
    <source>
        <dbReference type="EMBL" id="EEO23149.1"/>
    </source>
</evidence>
<name>C3XDR0_9HELI</name>
<evidence type="ECO:0000256" key="1">
    <source>
        <dbReference type="SAM" id="Phobius"/>
    </source>
</evidence>
<comment type="caution">
    <text evidence="2">The sequence shown here is derived from an EMBL/GenBank/DDBJ whole genome shotgun (WGS) entry which is preliminary data.</text>
</comment>
<feature type="transmembrane region" description="Helical" evidence="1">
    <location>
        <begin position="36"/>
        <end position="57"/>
    </location>
</feature>
<protein>
    <submittedName>
        <fullName evidence="2">Uncharacterized protein</fullName>
    </submittedName>
</protein>
<keyword evidence="1" id="KW-1133">Transmembrane helix</keyword>
<organism evidence="2 3">
    <name type="scientific">Helicobacter bilis ATCC 43879</name>
    <dbReference type="NCBI Taxonomy" id="613026"/>
    <lineage>
        <taxon>Bacteria</taxon>
        <taxon>Pseudomonadati</taxon>
        <taxon>Campylobacterota</taxon>
        <taxon>Epsilonproteobacteria</taxon>
        <taxon>Campylobacterales</taxon>
        <taxon>Helicobacteraceae</taxon>
        <taxon>Helicobacter</taxon>
    </lineage>
</organism>
<dbReference type="HOGENOM" id="CLU_2508144_0_0_7"/>
<accession>C3XDR0</accession>
<keyword evidence="3" id="KW-1185">Reference proteome</keyword>
<sequence>MLTKLALISLGGGIGVALRFYIGYGVVSILPSHLHYSFIATFCINMLACFGIGLCVAMIKGQDSLYLCSLLSVCLGDLAHFLPLA</sequence>
<dbReference type="RefSeq" id="WP_005216809.1">
    <property type="nucleotide sequence ID" value="NZ_KI392032.1"/>
</dbReference>
<gene>
    <name evidence="2" type="ORF">HRAG_00206</name>
</gene>
<evidence type="ECO:0000313" key="3">
    <source>
        <dbReference type="Proteomes" id="UP000005085"/>
    </source>
</evidence>
<dbReference type="EMBL" id="ACDN02000003">
    <property type="protein sequence ID" value="EEO23149.1"/>
    <property type="molecule type" value="Genomic_DNA"/>
</dbReference>
<dbReference type="Proteomes" id="UP000005085">
    <property type="component" value="Unassembled WGS sequence"/>
</dbReference>
<proteinExistence type="predicted"/>
<feature type="transmembrane region" description="Helical" evidence="1">
    <location>
        <begin position="7"/>
        <end position="30"/>
    </location>
</feature>
<reference evidence="2 3" key="1">
    <citation type="journal article" date="2014" name="Genome Announc.">
        <title>Draft genome sequences of six enterohepatic helicobacter species isolated from humans and one from rhesus macaques.</title>
        <authorList>
            <person name="Shen Z."/>
            <person name="Sheh A."/>
            <person name="Young S.K."/>
            <person name="Abouelliel A."/>
            <person name="Ward D.V."/>
            <person name="Earl A.M."/>
            <person name="Fox J.G."/>
        </authorList>
    </citation>
    <scope>NUCLEOTIDE SEQUENCE [LARGE SCALE GENOMIC DNA]</scope>
    <source>
        <strain evidence="2 3">ATCC 43879</strain>
    </source>
</reference>